<dbReference type="OrthoDB" id="10678898at2759"/>
<name>A0A6A6XA56_9PLEO</name>
<keyword evidence="1" id="KW-0175">Coiled coil</keyword>
<feature type="region of interest" description="Disordered" evidence="2">
    <location>
        <begin position="277"/>
        <end position="329"/>
    </location>
</feature>
<sequence length="513" mass="57085">MSNPSSNSPVASPLAIPDRTIQEAEFEMLKPAKRFYELEGERNTLLASEQAANSSNLEEVQESYQSLLQKQDANHASGWEAKLKSLKEAWESFQSALQKHSKITTARSIRADISKAVLDPIVKSKDQLIEQLKTNNIDLRTSNVGLQVMHNTLEARYALLEARYATLEAENAALKKGNHDEDYQNLVADNGALIRSHESLDRVSSAALRLAESNIQMETAEKKNCSTILKQKAAIRRLNNDVAELAEMRSSLGNHLFEVNELLNERNSELDELRATNEDLQARNKRPVGADNGEGSSNGKRSRTDGPRDDDDLELHDVYQPDDDDDTIGEPILNANDDTIGEPILNANDIEQTPAPAIPQAPSAPQTSAAPQPPVILQAVVDLDNLEVLHIDGTYSAFSTLPDEIKGALKQWVVNFPDWLRKIRLSKGKRCVAGKGPMQEHIFDGNKVVCKMCAANHEFCIKKYENRIVLTPLCAVDRVGVSDTELLFYKVADSFYTALSKTWKPKRYKTARD</sequence>
<feature type="compositionally biased region" description="Acidic residues" evidence="2">
    <location>
        <begin position="308"/>
        <end position="328"/>
    </location>
</feature>
<proteinExistence type="predicted"/>
<dbReference type="EMBL" id="MU001960">
    <property type="protein sequence ID" value="KAF2792657.1"/>
    <property type="molecule type" value="Genomic_DNA"/>
</dbReference>
<gene>
    <name evidence="3" type="ORF">K505DRAFT_338490</name>
</gene>
<feature type="coiled-coil region" evidence="1">
    <location>
        <begin position="150"/>
        <end position="177"/>
    </location>
</feature>
<protein>
    <submittedName>
        <fullName evidence="3">Uncharacterized protein</fullName>
    </submittedName>
</protein>
<evidence type="ECO:0000313" key="3">
    <source>
        <dbReference type="EMBL" id="KAF2792657.1"/>
    </source>
</evidence>
<evidence type="ECO:0000256" key="2">
    <source>
        <dbReference type="SAM" id="MobiDB-lite"/>
    </source>
</evidence>
<keyword evidence="4" id="KW-1185">Reference proteome</keyword>
<dbReference type="Proteomes" id="UP000799757">
    <property type="component" value="Unassembled WGS sequence"/>
</dbReference>
<reference evidence="3" key="1">
    <citation type="journal article" date="2020" name="Stud. Mycol.">
        <title>101 Dothideomycetes genomes: a test case for predicting lifestyles and emergence of pathogens.</title>
        <authorList>
            <person name="Haridas S."/>
            <person name="Albert R."/>
            <person name="Binder M."/>
            <person name="Bloem J."/>
            <person name="Labutti K."/>
            <person name="Salamov A."/>
            <person name="Andreopoulos B."/>
            <person name="Baker S."/>
            <person name="Barry K."/>
            <person name="Bills G."/>
            <person name="Bluhm B."/>
            <person name="Cannon C."/>
            <person name="Castanera R."/>
            <person name="Culley D."/>
            <person name="Daum C."/>
            <person name="Ezra D."/>
            <person name="Gonzalez J."/>
            <person name="Henrissat B."/>
            <person name="Kuo A."/>
            <person name="Liang C."/>
            <person name="Lipzen A."/>
            <person name="Lutzoni F."/>
            <person name="Magnuson J."/>
            <person name="Mondo S."/>
            <person name="Nolan M."/>
            <person name="Ohm R."/>
            <person name="Pangilinan J."/>
            <person name="Park H.-J."/>
            <person name="Ramirez L."/>
            <person name="Alfaro M."/>
            <person name="Sun H."/>
            <person name="Tritt A."/>
            <person name="Yoshinaga Y."/>
            <person name="Zwiers L.-H."/>
            <person name="Turgeon B."/>
            <person name="Goodwin S."/>
            <person name="Spatafora J."/>
            <person name="Crous P."/>
            <person name="Grigoriev I."/>
        </authorList>
    </citation>
    <scope>NUCLEOTIDE SEQUENCE</scope>
    <source>
        <strain evidence="3">CBS 109.77</strain>
    </source>
</reference>
<accession>A0A6A6XA56</accession>
<evidence type="ECO:0000256" key="1">
    <source>
        <dbReference type="SAM" id="Coils"/>
    </source>
</evidence>
<dbReference type="AlphaFoldDB" id="A0A6A6XA56"/>
<organism evidence="3 4">
    <name type="scientific">Melanomma pulvis-pyrius CBS 109.77</name>
    <dbReference type="NCBI Taxonomy" id="1314802"/>
    <lineage>
        <taxon>Eukaryota</taxon>
        <taxon>Fungi</taxon>
        <taxon>Dikarya</taxon>
        <taxon>Ascomycota</taxon>
        <taxon>Pezizomycotina</taxon>
        <taxon>Dothideomycetes</taxon>
        <taxon>Pleosporomycetidae</taxon>
        <taxon>Pleosporales</taxon>
        <taxon>Melanommataceae</taxon>
        <taxon>Melanomma</taxon>
    </lineage>
</organism>
<evidence type="ECO:0000313" key="4">
    <source>
        <dbReference type="Proteomes" id="UP000799757"/>
    </source>
</evidence>